<dbReference type="Proteomes" id="UP000324974">
    <property type="component" value="Chromosome"/>
</dbReference>
<evidence type="ECO:0000313" key="2">
    <source>
        <dbReference type="EMBL" id="QEL20635.1"/>
    </source>
</evidence>
<sequence>MPDTTLVHCGRDARPAVDHVSLRLGARRDGTDANLFLDVERVHRAFLKPIPSVDRDLMEVAAYVFAADQAVPRGGPGLPADGELGAGWRRRFCYHVPVRNPDVWRSAAVTDLLTSTLGFLSDDEYEFHFRPLASDADFQGTVRFDRAPYDELIDEVALFSGGLDSLAGAVDAAVVRGRKVLLVNHRTNAKVSGRHHQLLAGLGDHARACRPVHIPVWLNKEKELGRSSLQRTRSFVYAAVAAAVARLVGHDRVWFYENGVVGLNLPLSAQVVGGRATRTTHPRVLNGFARLFGLLTGRPFAVENPFVWDTKADVVRRIAAAGCGPLIEFSSSCVETWGRTVDHPHCGACSQCVDRRFGVLAAGQAGHDPGRRYEVDLFTGPRGEGKARHTLAGYLARAEEVRQDGPAGFFRRHGEVGRVLAELPGRPAEVAAQVYDLYRRHAGEVRAVLQQGLAAAVPQIGDRSLDASCLVRLVVDPQAVPPPPPPPPAGPRNVIARRGRGWFVRFAGGDGFFYPDDLGFWYLDHLLRTPDALVPAQDLDAAVRARQAATRQRVRTLIAVAERAAGFAEGPGADDAFDGRTRDQLKADLRNIATLLDTYAADGPDRLEVIDELRARRAAIEAYLRKGTRLGGKVRKLADPVHRVRDRVGKAIRRAVAAIGDEDKPLVAHLQEPVLTLGNSISYRPPPGTTWAAVWSTAS</sequence>
<accession>A0A5C1APW1</accession>
<protein>
    <submittedName>
        <fullName evidence="2">7-cyano-7-deazaguanine synthase</fullName>
        <ecNumber evidence="2">6.3.4.20</ecNumber>
    </submittedName>
</protein>
<proteinExistence type="predicted"/>
<dbReference type="SUPFAM" id="SSF52402">
    <property type="entry name" value="Adenine nucleotide alpha hydrolases-like"/>
    <property type="match status" value="1"/>
</dbReference>
<dbReference type="InterPro" id="IPR014729">
    <property type="entry name" value="Rossmann-like_a/b/a_fold"/>
</dbReference>
<evidence type="ECO:0000313" key="3">
    <source>
        <dbReference type="Proteomes" id="UP000324974"/>
    </source>
</evidence>
<reference evidence="3" key="1">
    <citation type="submission" date="2019-08" db="EMBL/GenBank/DDBJ databases">
        <title>Limnoglobus roseus gen. nov., sp. nov., a novel freshwater planctomycete with a giant genome from the family Gemmataceae.</title>
        <authorList>
            <person name="Kulichevskaya I.S."/>
            <person name="Naumoff D.G."/>
            <person name="Miroshnikov K."/>
            <person name="Ivanova A."/>
            <person name="Philippov D.A."/>
            <person name="Hakobyan A."/>
            <person name="Rijpstra I.C."/>
            <person name="Sinninghe Damste J.S."/>
            <person name="Liesack W."/>
            <person name="Dedysh S.N."/>
        </authorList>
    </citation>
    <scope>NUCLEOTIDE SEQUENCE [LARGE SCALE GENOMIC DNA]</scope>
    <source>
        <strain evidence="3">PX52</strain>
    </source>
</reference>
<dbReference type="KEGG" id="lrs:PX52LOC_07741"/>
<name>A0A5C1APW1_9BACT</name>
<dbReference type="Gene3D" id="3.40.50.620">
    <property type="entry name" value="HUPs"/>
    <property type="match status" value="1"/>
</dbReference>
<evidence type="ECO:0000259" key="1">
    <source>
        <dbReference type="PROSITE" id="PS50206"/>
    </source>
</evidence>
<organism evidence="2 3">
    <name type="scientific">Limnoglobus roseus</name>
    <dbReference type="NCBI Taxonomy" id="2598579"/>
    <lineage>
        <taxon>Bacteria</taxon>
        <taxon>Pseudomonadati</taxon>
        <taxon>Planctomycetota</taxon>
        <taxon>Planctomycetia</taxon>
        <taxon>Gemmatales</taxon>
        <taxon>Gemmataceae</taxon>
        <taxon>Limnoglobus</taxon>
    </lineage>
</organism>
<gene>
    <name evidence="2" type="primary">queC_3</name>
    <name evidence="2" type="ORF">PX52LOC_07741</name>
</gene>
<keyword evidence="3" id="KW-1185">Reference proteome</keyword>
<feature type="domain" description="Rhodanese" evidence="1">
    <location>
        <begin position="233"/>
        <end position="269"/>
    </location>
</feature>
<dbReference type="EMBL" id="CP042425">
    <property type="protein sequence ID" value="QEL20635.1"/>
    <property type="molecule type" value="Genomic_DNA"/>
</dbReference>
<dbReference type="EC" id="6.3.4.20" evidence="2"/>
<dbReference type="InterPro" id="IPR001763">
    <property type="entry name" value="Rhodanese-like_dom"/>
</dbReference>
<dbReference type="AlphaFoldDB" id="A0A5C1APW1"/>
<dbReference type="OrthoDB" id="9789567at2"/>
<dbReference type="RefSeq" id="WP_149114905.1">
    <property type="nucleotide sequence ID" value="NZ_CP042425.1"/>
</dbReference>
<dbReference type="GO" id="GO:0016874">
    <property type="term" value="F:ligase activity"/>
    <property type="evidence" value="ECO:0007669"/>
    <property type="project" value="UniProtKB-KW"/>
</dbReference>
<keyword evidence="2" id="KW-0436">Ligase</keyword>
<dbReference type="PROSITE" id="PS50206">
    <property type="entry name" value="RHODANESE_3"/>
    <property type="match status" value="1"/>
</dbReference>